<name>A0ABS8WSB6_DATST</name>
<evidence type="ECO:0000313" key="1">
    <source>
        <dbReference type="EMBL" id="MCE3052375.1"/>
    </source>
</evidence>
<sequence length="86" mass="9609">GGLGGCYTLYVYSYALYVKGRKGVKIAFEGRNSKQKLRGLRKLAWHSKGCIIVGLSRVEVLRTTLRQYIWVIVSASFGLVLDADIK</sequence>
<organism evidence="1 2">
    <name type="scientific">Datura stramonium</name>
    <name type="common">Jimsonweed</name>
    <name type="synonym">Common thornapple</name>
    <dbReference type="NCBI Taxonomy" id="4076"/>
    <lineage>
        <taxon>Eukaryota</taxon>
        <taxon>Viridiplantae</taxon>
        <taxon>Streptophyta</taxon>
        <taxon>Embryophyta</taxon>
        <taxon>Tracheophyta</taxon>
        <taxon>Spermatophyta</taxon>
        <taxon>Magnoliopsida</taxon>
        <taxon>eudicotyledons</taxon>
        <taxon>Gunneridae</taxon>
        <taxon>Pentapetalae</taxon>
        <taxon>asterids</taxon>
        <taxon>lamiids</taxon>
        <taxon>Solanales</taxon>
        <taxon>Solanaceae</taxon>
        <taxon>Solanoideae</taxon>
        <taxon>Datureae</taxon>
        <taxon>Datura</taxon>
    </lineage>
</organism>
<proteinExistence type="predicted"/>
<dbReference type="Proteomes" id="UP000823775">
    <property type="component" value="Unassembled WGS sequence"/>
</dbReference>
<evidence type="ECO:0000313" key="2">
    <source>
        <dbReference type="Proteomes" id="UP000823775"/>
    </source>
</evidence>
<feature type="non-terminal residue" evidence="1">
    <location>
        <position position="86"/>
    </location>
</feature>
<protein>
    <submittedName>
        <fullName evidence="1">Uncharacterized protein</fullName>
    </submittedName>
</protein>
<comment type="caution">
    <text evidence="1">The sequence shown here is derived from an EMBL/GenBank/DDBJ whole genome shotgun (WGS) entry which is preliminary data.</text>
</comment>
<accession>A0ABS8WSB6</accession>
<reference evidence="1 2" key="1">
    <citation type="journal article" date="2021" name="BMC Genomics">
        <title>Datura genome reveals duplications of psychoactive alkaloid biosynthetic genes and high mutation rate following tissue culture.</title>
        <authorList>
            <person name="Rajewski A."/>
            <person name="Carter-House D."/>
            <person name="Stajich J."/>
            <person name="Litt A."/>
        </authorList>
    </citation>
    <scope>NUCLEOTIDE SEQUENCE [LARGE SCALE GENOMIC DNA]</scope>
    <source>
        <strain evidence="1">AR-01</strain>
    </source>
</reference>
<keyword evidence="2" id="KW-1185">Reference proteome</keyword>
<dbReference type="EMBL" id="JACEIK010009511">
    <property type="protein sequence ID" value="MCE3052375.1"/>
    <property type="molecule type" value="Genomic_DNA"/>
</dbReference>
<feature type="non-terminal residue" evidence="1">
    <location>
        <position position="1"/>
    </location>
</feature>
<gene>
    <name evidence="1" type="ORF">HAX54_052443</name>
</gene>